<dbReference type="PANTHER" id="PTHR10773:SF19">
    <property type="match status" value="1"/>
</dbReference>
<dbReference type="OrthoDB" id="6776127at2759"/>
<evidence type="ECO:0000256" key="1">
    <source>
        <dbReference type="SAM" id="MobiDB-lite"/>
    </source>
</evidence>
<feature type="region of interest" description="Disordered" evidence="1">
    <location>
        <begin position="1"/>
        <end position="37"/>
    </location>
</feature>
<name>A0A7M7P690_STRPU</name>
<dbReference type="EnsemblMetazoa" id="XM_030988595">
    <property type="protein sequence ID" value="XP_030844455"/>
    <property type="gene ID" value="LOC115925176"/>
</dbReference>
<accession>A0A7M7P690</accession>
<dbReference type="PANTHER" id="PTHR10773">
    <property type="entry name" value="DNA-DIRECTED RNA POLYMERASES I, II, AND III SUBUNIT RPABC2"/>
    <property type="match status" value="1"/>
</dbReference>
<reference evidence="2" key="2">
    <citation type="submission" date="2021-01" db="UniProtKB">
        <authorList>
            <consortium name="EnsemblMetazoa"/>
        </authorList>
    </citation>
    <scope>IDENTIFICATION</scope>
</reference>
<dbReference type="GeneID" id="115925176"/>
<sequence>MSNEKQKTRKRSGDPQQWKKNMRKRNKDEGKEYISPTGKKFPAKVMRSSCSNSCWLKCSENFSREMRDQIFLDYWSAGDAVRQRDFIRRNVINRSSTKHPSSKQSQRQRKVYTFPLPNSRKPVCRTFFLNTLGIGAKLVRYTVEKNEGDFISADQRGKHTPYNKTAVAEANLIRDHIKSFFSCRVSLLPQGEQQEVPPC</sequence>
<dbReference type="InParanoid" id="A0A7M7P690"/>
<proteinExistence type="predicted"/>
<dbReference type="AlphaFoldDB" id="A0A7M7P690"/>
<keyword evidence="3" id="KW-1185">Reference proteome</keyword>
<dbReference type="OMA" id="FARYDIH"/>
<reference evidence="3" key="1">
    <citation type="submission" date="2015-02" db="EMBL/GenBank/DDBJ databases">
        <title>Genome sequencing for Strongylocentrotus purpuratus.</title>
        <authorList>
            <person name="Murali S."/>
            <person name="Liu Y."/>
            <person name="Vee V."/>
            <person name="English A."/>
            <person name="Wang M."/>
            <person name="Skinner E."/>
            <person name="Han Y."/>
            <person name="Muzny D.M."/>
            <person name="Worley K.C."/>
            <person name="Gibbs R.A."/>
        </authorList>
    </citation>
    <scope>NUCLEOTIDE SEQUENCE</scope>
</reference>
<dbReference type="RefSeq" id="XP_030844455.1">
    <property type="nucleotide sequence ID" value="XM_030988595.1"/>
</dbReference>
<evidence type="ECO:0000313" key="3">
    <source>
        <dbReference type="Proteomes" id="UP000007110"/>
    </source>
</evidence>
<protein>
    <submittedName>
        <fullName evidence="2">Uncharacterized protein</fullName>
    </submittedName>
</protein>
<evidence type="ECO:0000313" key="2">
    <source>
        <dbReference type="EnsemblMetazoa" id="XP_030844455"/>
    </source>
</evidence>
<dbReference type="Proteomes" id="UP000007110">
    <property type="component" value="Unassembled WGS sequence"/>
</dbReference>
<organism evidence="2 3">
    <name type="scientific">Strongylocentrotus purpuratus</name>
    <name type="common">Purple sea urchin</name>
    <dbReference type="NCBI Taxonomy" id="7668"/>
    <lineage>
        <taxon>Eukaryota</taxon>
        <taxon>Metazoa</taxon>
        <taxon>Echinodermata</taxon>
        <taxon>Eleutherozoa</taxon>
        <taxon>Echinozoa</taxon>
        <taxon>Echinoidea</taxon>
        <taxon>Euechinoidea</taxon>
        <taxon>Echinacea</taxon>
        <taxon>Camarodonta</taxon>
        <taxon>Echinidea</taxon>
        <taxon>Strongylocentrotidae</taxon>
        <taxon>Strongylocentrotus</taxon>
    </lineage>
</organism>
<dbReference type="KEGG" id="spu:115925176"/>